<gene>
    <name evidence="2" type="primary">WH47_11897</name>
    <name evidence="2" type="ORF">TNCT_316041</name>
</gene>
<name>A0A8X6JUU1_TRICU</name>
<dbReference type="GO" id="GO:0003676">
    <property type="term" value="F:nucleic acid binding"/>
    <property type="evidence" value="ECO:0007669"/>
    <property type="project" value="InterPro"/>
</dbReference>
<evidence type="ECO:0000259" key="1">
    <source>
        <dbReference type="Pfam" id="PF03184"/>
    </source>
</evidence>
<evidence type="ECO:0000313" key="3">
    <source>
        <dbReference type="Proteomes" id="UP000887116"/>
    </source>
</evidence>
<dbReference type="Pfam" id="PF03184">
    <property type="entry name" value="DDE_1"/>
    <property type="match status" value="1"/>
</dbReference>
<accession>A0A8X6JUU1</accession>
<dbReference type="InterPro" id="IPR004875">
    <property type="entry name" value="DDE_SF_endonuclease_dom"/>
</dbReference>
<evidence type="ECO:0000313" key="2">
    <source>
        <dbReference type="EMBL" id="GFR19356.1"/>
    </source>
</evidence>
<sequence length="163" mass="18337">MPLGSHVEMNETTAYINSDVFMKFLKNHFILRKEPGKVLLILDSHASLCSDMGVLDLAAENDVILFYLPSHITQYLQSFGRSFFKLLKTYWRQALSSLIHNKSNRKVSRLQFGSLLNAAWSKVATVGNATSGFILLLGFTLIARNQSHSMHLLLLIVPAMVQL</sequence>
<organism evidence="2 3">
    <name type="scientific">Trichonephila clavata</name>
    <name type="common">Joro spider</name>
    <name type="synonym">Nephila clavata</name>
    <dbReference type="NCBI Taxonomy" id="2740835"/>
    <lineage>
        <taxon>Eukaryota</taxon>
        <taxon>Metazoa</taxon>
        <taxon>Ecdysozoa</taxon>
        <taxon>Arthropoda</taxon>
        <taxon>Chelicerata</taxon>
        <taxon>Arachnida</taxon>
        <taxon>Araneae</taxon>
        <taxon>Araneomorphae</taxon>
        <taxon>Entelegynae</taxon>
        <taxon>Araneoidea</taxon>
        <taxon>Nephilidae</taxon>
        <taxon>Trichonephila</taxon>
    </lineage>
</organism>
<keyword evidence="3" id="KW-1185">Reference proteome</keyword>
<dbReference type="Proteomes" id="UP000887116">
    <property type="component" value="Unassembled WGS sequence"/>
</dbReference>
<dbReference type="EMBL" id="BMAO01017924">
    <property type="protein sequence ID" value="GFR19356.1"/>
    <property type="molecule type" value="Genomic_DNA"/>
</dbReference>
<feature type="domain" description="DDE-1" evidence="1">
    <location>
        <begin position="12"/>
        <end position="118"/>
    </location>
</feature>
<dbReference type="AlphaFoldDB" id="A0A8X6JUU1"/>
<dbReference type="OrthoDB" id="6779830at2759"/>
<proteinExistence type="predicted"/>
<reference evidence="2" key="1">
    <citation type="submission" date="2020-07" db="EMBL/GenBank/DDBJ databases">
        <title>Multicomponent nature underlies the extraordinary mechanical properties of spider dragline silk.</title>
        <authorList>
            <person name="Kono N."/>
            <person name="Nakamura H."/>
            <person name="Mori M."/>
            <person name="Yoshida Y."/>
            <person name="Ohtoshi R."/>
            <person name="Malay A.D."/>
            <person name="Moran D.A.P."/>
            <person name="Tomita M."/>
            <person name="Numata K."/>
            <person name="Arakawa K."/>
        </authorList>
    </citation>
    <scope>NUCLEOTIDE SEQUENCE</scope>
</reference>
<comment type="caution">
    <text evidence="2">The sequence shown here is derived from an EMBL/GenBank/DDBJ whole genome shotgun (WGS) entry which is preliminary data.</text>
</comment>
<protein>
    <submittedName>
        <fullName evidence="2">Jerky protein homolog-like</fullName>
    </submittedName>
</protein>